<gene>
    <name evidence="9" type="ORF">N7537_007191</name>
</gene>
<dbReference type="Proteomes" id="UP001213799">
    <property type="component" value="Unassembled WGS sequence"/>
</dbReference>
<dbReference type="GO" id="GO:0016020">
    <property type="term" value="C:membrane"/>
    <property type="evidence" value="ECO:0007669"/>
    <property type="project" value="UniProtKB-SubCell"/>
</dbReference>
<feature type="transmembrane region" description="Helical" evidence="7">
    <location>
        <begin position="323"/>
        <end position="341"/>
    </location>
</feature>
<dbReference type="RefSeq" id="XP_056754033.1">
    <property type="nucleotide sequence ID" value="XM_056898248.1"/>
</dbReference>
<feature type="transmembrane region" description="Helical" evidence="7">
    <location>
        <begin position="115"/>
        <end position="138"/>
    </location>
</feature>
<dbReference type="PROSITE" id="PS50850">
    <property type="entry name" value="MFS"/>
    <property type="match status" value="1"/>
</dbReference>
<evidence type="ECO:0000256" key="1">
    <source>
        <dbReference type="ARBA" id="ARBA00004141"/>
    </source>
</evidence>
<dbReference type="PANTHER" id="PTHR23506">
    <property type="entry name" value="GH10249P"/>
    <property type="match status" value="1"/>
</dbReference>
<protein>
    <submittedName>
        <fullName evidence="9">Tetracycline resistance protein TetA/multidrug resistance protein MdtG</fullName>
    </submittedName>
</protein>
<evidence type="ECO:0000313" key="9">
    <source>
        <dbReference type="EMBL" id="KAJ5604235.1"/>
    </source>
</evidence>
<reference evidence="9" key="1">
    <citation type="journal article" date="2023" name="IMA Fungus">
        <title>Comparative genomic study of the Penicillium genus elucidates a diverse pangenome and 15 lateral gene transfer events.</title>
        <authorList>
            <person name="Petersen C."/>
            <person name="Sorensen T."/>
            <person name="Nielsen M.R."/>
            <person name="Sondergaard T.E."/>
            <person name="Sorensen J.L."/>
            <person name="Fitzpatrick D.A."/>
            <person name="Frisvad J.C."/>
            <person name="Nielsen K.L."/>
        </authorList>
    </citation>
    <scope>NUCLEOTIDE SEQUENCE</scope>
    <source>
        <strain evidence="9">IBT 12815</strain>
    </source>
</reference>
<keyword evidence="4 7" id="KW-0812">Transmembrane</keyword>
<dbReference type="InterPro" id="IPR050930">
    <property type="entry name" value="MFS_Vesicular_Transporter"/>
</dbReference>
<feature type="transmembrane region" description="Helical" evidence="7">
    <location>
        <begin position="443"/>
        <end position="470"/>
    </location>
</feature>
<dbReference type="PRINTS" id="PR01035">
    <property type="entry name" value="TCRTETA"/>
</dbReference>
<evidence type="ECO:0000256" key="4">
    <source>
        <dbReference type="ARBA" id="ARBA00022692"/>
    </source>
</evidence>
<keyword evidence="10" id="KW-1185">Reference proteome</keyword>
<comment type="subcellular location">
    <subcellularLocation>
        <location evidence="1">Membrane</location>
        <topology evidence="1">Multi-pass membrane protein</topology>
    </subcellularLocation>
</comment>
<dbReference type="Pfam" id="PF07690">
    <property type="entry name" value="MFS_1"/>
    <property type="match status" value="1"/>
</dbReference>
<proteinExistence type="inferred from homology"/>
<organism evidence="9 10">
    <name type="scientific">Penicillium hordei</name>
    <dbReference type="NCBI Taxonomy" id="40994"/>
    <lineage>
        <taxon>Eukaryota</taxon>
        <taxon>Fungi</taxon>
        <taxon>Dikarya</taxon>
        <taxon>Ascomycota</taxon>
        <taxon>Pezizomycotina</taxon>
        <taxon>Eurotiomycetes</taxon>
        <taxon>Eurotiomycetidae</taxon>
        <taxon>Eurotiales</taxon>
        <taxon>Aspergillaceae</taxon>
        <taxon>Penicillium</taxon>
    </lineage>
</organism>
<feature type="transmembrane region" description="Helical" evidence="7">
    <location>
        <begin position="404"/>
        <end position="423"/>
    </location>
</feature>
<accession>A0AAD6E9N6</accession>
<keyword evidence="5 7" id="KW-1133">Transmembrane helix</keyword>
<comment type="similarity">
    <text evidence="2">Belongs to the major facilitator superfamily. Vesicular transporter family.</text>
</comment>
<reference evidence="9" key="2">
    <citation type="submission" date="2023-01" db="EMBL/GenBank/DDBJ databases">
        <authorList>
            <person name="Petersen C."/>
        </authorList>
    </citation>
    <scope>NUCLEOTIDE SEQUENCE</scope>
    <source>
        <strain evidence="9">IBT 12815</strain>
    </source>
</reference>
<evidence type="ECO:0000256" key="3">
    <source>
        <dbReference type="ARBA" id="ARBA00022448"/>
    </source>
</evidence>
<keyword evidence="6 7" id="KW-0472">Membrane</keyword>
<dbReference type="EMBL" id="JAQJAE010000003">
    <property type="protein sequence ID" value="KAJ5604235.1"/>
    <property type="molecule type" value="Genomic_DNA"/>
</dbReference>
<dbReference type="GeneID" id="81588490"/>
<dbReference type="GO" id="GO:0022857">
    <property type="term" value="F:transmembrane transporter activity"/>
    <property type="evidence" value="ECO:0007669"/>
    <property type="project" value="InterPro"/>
</dbReference>
<feature type="transmembrane region" description="Helical" evidence="7">
    <location>
        <begin position="353"/>
        <end position="371"/>
    </location>
</feature>
<feature type="transmembrane region" description="Helical" evidence="7">
    <location>
        <begin position="62"/>
        <end position="80"/>
    </location>
</feature>
<name>A0AAD6E9N6_9EURO</name>
<evidence type="ECO:0000313" key="10">
    <source>
        <dbReference type="Proteomes" id="UP001213799"/>
    </source>
</evidence>
<dbReference type="PANTHER" id="PTHR23506:SF35">
    <property type="entry name" value="MAJOR FACILITATOR SUPERFAMILY (MFS) PROFILE DOMAIN-CONTAINING PROTEIN-RELATED"/>
    <property type="match status" value="1"/>
</dbReference>
<dbReference type="InterPro" id="IPR036259">
    <property type="entry name" value="MFS_trans_sf"/>
</dbReference>
<feature type="transmembrane region" description="Helical" evidence="7">
    <location>
        <begin position="150"/>
        <end position="173"/>
    </location>
</feature>
<feature type="transmembrane region" description="Helical" evidence="7">
    <location>
        <begin position="292"/>
        <end position="311"/>
    </location>
</feature>
<dbReference type="Gene3D" id="1.20.1250.20">
    <property type="entry name" value="MFS general substrate transporter like domains"/>
    <property type="match status" value="2"/>
</dbReference>
<feature type="transmembrane region" description="Helical" evidence="7">
    <location>
        <begin position="256"/>
        <end position="280"/>
    </location>
</feature>
<feature type="transmembrane region" description="Helical" evidence="7">
    <location>
        <begin position="179"/>
        <end position="199"/>
    </location>
</feature>
<evidence type="ECO:0000256" key="7">
    <source>
        <dbReference type="SAM" id="Phobius"/>
    </source>
</evidence>
<sequence>MGEPQQKSFGYKWRSSKWFIISTVTLALFGEVFLYAFIVPILDYMLQTRLHIDRSKTQKVTSTVLGLHGAISVVAGPIIGHFADKTPNRKTPLLLSLIACIIGTVMIASTHSIPILLIGRVLQAVAGSAVWIIGYATIADTADQENIGTIMGVAMSFVNLGVIGGPIVSGLLLEVAGYWITWMVPLLILVIDLVARLLMIESPLKSFSQLDTKSTKLRQTVDITETTGLLPPHDDPQDPPIAAGGFWRIMVCDTRVLTVLVIQVLSIAVGTCFNATIPLHVQETFGWGPSKIGFLFSCLILPSILVGPLAGWIRDRVGTRYPAAISLIIQAAVLVLLGIAGNKRISWARAQNYGGTLYIASIVAMGALRPFTAGLGPIELTAAVKAHQERTPGIFGPEGGLSRVFAMMEVAASIGMTIGPIVGGSLKELLGYDYMSWTWSKRYTLLFLVKVLIMVGLLYLFLSGLVMCFLGSEHSEMPPADGEC</sequence>
<evidence type="ECO:0000256" key="2">
    <source>
        <dbReference type="ARBA" id="ARBA00006829"/>
    </source>
</evidence>
<comment type="caution">
    <text evidence="9">The sequence shown here is derived from an EMBL/GenBank/DDBJ whole genome shotgun (WGS) entry which is preliminary data.</text>
</comment>
<dbReference type="SUPFAM" id="SSF103473">
    <property type="entry name" value="MFS general substrate transporter"/>
    <property type="match status" value="1"/>
</dbReference>
<evidence type="ECO:0000256" key="5">
    <source>
        <dbReference type="ARBA" id="ARBA00022989"/>
    </source>
</evidence>
<dbReference type="InterPro" id="IPR011701">
    <property type="entry name" value="MFS"/>
</dbReference>
<feature type="domain" description="Major facilitator superfamily (MFS) profile" evidence="8">
    <location>
        <begin position="20"/>
        <end position="467"/>
    </location>
</feature>
<dbReference type="CDD" id="cd17325">
    <property type="entry name" value="MFS_MdtG_SLC18_like"/>
    <property type="match status" value="1"/>
</dbReference>
<dbReference type="InterPro" id="IPR001958">
    <property type="entry name" value="Tet-R_TetA/multi-R_MdtG-like"/>
</dbReference>
<dbReference type="InterPro" id="IPR020846">
    <property type="entry name" value="MFS_dom"/>
</dbReference>
<evidence type="ECO:0000256" key="6">
    <source>
        <dbReference type="ARBA" id="ARBA00023136"/>
    </source>
</evidence>
<dbReference type="AlphaFoldDB" id="A0AAD6E9N6"/>
<evidence type="ECO:0000259" key="8">
    <source>
        <dbReference type="PROSITE" id="PS50850"/>
    </source>
</evidence>
<keyword evidence="3" id="KW-0813">Transport</keyword>
<feature type="transmembrane region" description="Helical" evidence="7">
    <location>
        <begin position="92"/>
        <end position="109"/>
    </location>
</feature>
<feature type="transmembrane region" description="Helical" evidence="7">
    <location>
        <begin position="18"/>
        <end position="42"/>
    </location>
</feature>